<feature type="domain" description="UspA" evidence="2">
    <location>
        <begin position="154"/>
        <end position="295"/>
    </location>
</feature>
<dbReference type="AlphaFoldDB" id="A0A9E9P2Y1"/>
<dbReference type="PANTHER" id="PTHR46268:SF6">
    <property type="entry name" value="UNIVERSAL STRESS PROTEIN UP12"/>
    <property type="match status" value="1"/>
</dbReference>
<comment type="similarity">
    <text evidence="1">Belongs to the universal stress protein A family.</text>
</comment>
<accession>A0A9E9P2Y1</accession>
<evidence type="ECO:0000313" key="3">
    <source>
        <dbReference type="EMBL" id="WAW09675.1"/>
    </source>
</evidence>
<name>A0A9E9P2Y1_9BURK</name>
<dbReference type="SUPFAM" id="SSF52402">
    <property type="entry name" value="Adenine nucleotide alpha hydrolases-like"/>
    <property type="match status" value="2"/>
</dbReference>
<feature type="domain" description="UspA" evidence="2">
    <location>
        <begin position="5"/>
        <end position="147"/>
    </location>
</feature>
<dbReference type="CDD" id="cd00293">
    <property type="entry name" value="USP-like"/>
    <property type="match status" value="2"/>
</dbReference>
<sequence>MLDVKRILVASDMSESSALAETRAAKLCLRFGLTELELVNVQDTGFVEVLGQILAGTEKKSEELVIEQVTRDFEPVRKRIADSFGISTKLTVLFGRPSIEIARYAKESRTDLIVAGAKRPGLGKKFFLGNTPDRLLHITPVPLLIVRQEPDSPYQNALIPVDFSQNSIYAARVAVDMMLPASRKIFLHAYDIPNEGLMRYANVSSDLIGSYRTEAKRKAEDEMGRLIASLGSDNRISQVIQYGGAVRIIEDYVNANNPDLIVMGKQGRSNLENLLLGSTTRNTVNETSCDILVVPLMQQPAPAA</sequence>
<dbReference type="Gene3D" id="3.40.50.620">
    <property type="entry name" value="HUPs"/>
    <property type="match status" value="2"/>
</dbReference>
<dbReference type="KEGG" id="ovb:NB640_10645"/>
<dbReference type="PANTHER" id="PTHR46268">
    <property type="entry name" value="STRESS RESPONSE PROTEIN NHAX"/>
    <property type="match status" value="1"/>
</dbReference>
<dbReference type="Pfam" id="PF00582">
    <property type="entry name" value="Usp"/>
    <property type="match status" value="2"/>
</dbReference>
<dbReference type="PRINTS" id="PR01438">
    <property type="entry name" value="UNVRSLSTRESS"/>
</dbReference>
<dbReference type="Proteomes" id="UP001156215">
    <property type="component" value="Chromosome"/>
</dbReference>
<organism evidence="3 4">
    <name type="scientific">Oxalobacter vibrioformis</name>
    <dbReference type="NCBI Taxonomy" id="933080"/>
    <lineage>
        <taxon>Bacteria</taxon>
        <taxon>Pseudomonadati</taxon>
        <taxon>Pseudomonadota</taxon>
        <taxon>Betaproteobacteria</taxon>
        <taxon>Burkholderiales</taxon>
        <taxon>Oxalobacteraceae</taxon>
        <taxon>Oxalobacter</taxon>
    </lineage>
</organism>
<evidence type="ECO:0000313" key="4">
    <source>
        <dbReference type="Proteomes" id="UP001156215"/>
    </source>
</evidence>
<dbReference type="EMBL" id="CP098242">
    <property type="protein sequence ID" value="WAW09675.1"/>
    <property type="molecule type" value="Genomic_DNA"/>
</dbReference>
<reference evidence="3" key="1">
    <citation type="journal article" date="2022" name="Front. Microbiol.">
        <title>New perspectives on an old grouping: The genomic and phenotypic variability of Oxalobacter formigenes and the implications for calcium oxalate stone prevention.</title>
        <authorList>
            <person name="Chmiel J.A."/>
            <person name="Carr C."/>
            <person name="Stuivenberg G.A."/>
            <person name="Venema R."/>
            <person name="Chanyi R.M."/>
            <person name="Al K.F."/>
            <person name="Giguere D."/>
            <person name="Say H."/>
            <person name="Akouris P.P."/>
            <person name="Dominguez Romero S.A."/>
            <person name="Kwong A."/>
            <person name="Tai V."/>
            <person name="Koval S.F."/>
            <person name="Razvi H."/>
            <person name="Bjazevic J."/>
            <person name="Burton J.P."/>
        </authorList>
    </citation>
    <scope>NUCLEOTIDE SEQUENCE</scope>
    <source>
        <strain evidence="3">WoOx3</strain>
    </source>
</reference>
<gene>
    <name evidence="3" type="ORF">NB640_10645</name>
</gene>
<keyword evidence="4" id="KW-1185">Reference proteome</keyword>
<proteinExistence type="inferred from homology"/>
<protein>
    <submittedName>
        <fullName evidence="3">Universal stress protein</fullName>
    </submittedName>
</protein>
<evidence type="ECO:0000256" key="1">
    <source>
        <dbReference type="ARBA" id="ARBA00008791"/>
    </source>
</evidence>
<dbReference type="InterPro" id="IPR014729">
    <property type="entry name" value="Rossmann-like_a/b/a_fold"/>
</dbReference>
<dbReference type="RefSeq" id="WP_269308679.1">
    <property type="nucleotide sequence ID" value="NZ_CP098242.1"/>
</dbReference>
<dbReference type="InterPro" id="IPR006016">
    <property type="entry name" value="UspA"/>
</dbReference>
<dbReference type="InterPro" id="IPR006015">
    <property type="entry name" value="Universal_stress_UspA"/>
</dbReference>
<evidence type="ECO:0000259" key="2">
    <source>
        <dbReference type="Pfam" id="PF00582"/>
    </source>
</evidence>